<reference evidence="2 3" key="1">
    <citation type="submission" date="2014-02" db="EMBL/GenBank/DDBJ databases">
        <title>Diversity of Thermotogales isolates from hydrothermal vents.</title>
        <authorList>
            <person name="Haverkamp T.H.A."/>
            <person name="Lossouarn J."/>
            <person name="Geslin C."/>
            <person name="Nesbo C.L."/>
        </authorList>
    </citation>
    <scope>NUCLEOTIDE SEQUENCE [LARGE SCALE GENOMIC DNA]</scope>
    <source>
        <strain evidence="2 3">431</strain>
    </source>
</reference>
<dbReference type="Proteomes" id="UP000185490">
    <property type="component" value="Chromosome"/>
</dbReference>
<sequence>MKKIFALLLVVFSVISFSEISISFGISFGNLEGLSDYSLVIVTGESFMDVYVDGEYMGQTDIFGQFIVTFEESGYHFVEVQSEDYIVFSRMIFIRKEGVVLKLKPIKAGRIVVFSNVYPINVYIDGIFWGEIKNENEELKLPIGEYKVMFSSPGYEKLEKELVIDFKRVTPVELFLKKLPLEMYLRSDYNEFSPNGDWYRDNWELEILLTTFSTVTVDIYKGDLKIDNYVFSGVPGVNLFKWNGVKEEGDYLVKVSAYDEDEIVTKSTNVKINMKYTYLKELVIISLLSLVGVIVYSIVK</sequence>
<feature type="transmembrane region" description="Helical" evidence="1">
    <location>
        <begin position="282"/>
        <end position="299"/>
    </location>
</feature>
<keyword evidence="1" id="KW-1133">Transmembrane helix</keyword>
<evidence type="ECO:0000256" key="1">
    <source>
        <dbReference type="SAM" id="Phobius"/>
    </source>
</evidence>
<accession>A0ABN4UWC4</accession>
<name>A0ABN4UWC4_9BACT</name>
<keyword evidence="1" id="KW-0472">Membrane</keyword>
<evidence type="ECO:0000313" key="3">
    <source>
        <dbReference type="Proteomes" id="UP000185490"/>
    </source>
</evidence>
<dbReference type="EMBL" id="CP007389">
    <property type="protein sequence ID" value="APT74453.1"/>
    <property type="molecule type" value="Genomic_DNA"/>
</dbReference>
<proteinExistence type="predicted"/>
<organism evidence="2 3">
    <name type="scientific">Thermosipho melanesiensis</name>
    <dbReference type="NCBI Taxonomy" id="46541"/>
    <lineage>
        <taxon>Bacteria</taxon>
        <taxon>Thermotogati</taxon>
        <taxon>Thermotogota</taxon>
        <taxon>Thermotogae</taxon>
        <taxon>Thermotogales</taxon>
        <taxon>Fervidobacteriaceae</taxon>
        <taxon>Thermosipho</taxon>
    </lineage>
</organism>
<gene>
    <name evidence="2" type="ORF">BW47_08215</name>
</gene>
<evidence type="ECO:0000313" key="2">
    <source>
        <dbReference type="EMBL" id="APT74453.1"/>
    </source>
</evidence>
<keyword evidence="3" id="KW-1185">Reference proteome</keyword>
<dbReference type="RefSeq" id="WP_012057752.1">
    <property type="nucleotide sequence ID" value="NZ_CP007389.1"/>
</dbReference>
<protein>
    <recommendedName>
        <fullName evidence="4">PEGA domain-containing protein</fullName>
    </recommendedName>
</protein>
<keyword evidence="1" id="KW-0812">Transmembrane</keyword>
<evidence type="ECO:0008006" key="4">
    <source>
        <dbReference type="Google" id="ProtNLM"/>
    </source>
</evidence>